<dbReference type="AlphaFoldDB" id="A0A0F9DEL7"/>
<feature type="domain" description="PRTase-CE" evidence="1">
    <location>
        <begin position="10"/>
        <end position="250"/>
    </location>
</feature>
<dbReference type="EMBL" id="LAZR01029231">
    <property type="protein sequence ID" value="KKL60198.1"/>
    <property type="molecule type" value="Genomic_DNA"/>
</dbReference>
<protein>
    <recommendedName>
        <fullName evidence="1">PRTase-CE domain-containing protein</fullName>
    </recommendedName>
</protein>
<comment type="caution">
    <text evidence="2">The sequence shown here is derived from an EMBL/GenBank/DDBJ whole genome shotgun (WGS) entry which is preliminary data.</text>
</comment>
<gene>
    <name evidence="2" type="ORF">LCGC14_2207710</name>
</gene>
<dbReference type="InterPro" id="IPR056920">
    <property type="entry name" value="PRTase-CE"/>
</dbReference>
<reference evidence="2" key="1">
    <citation type="journal article" date="2015" name="Nature">
        <title>Complex archaea that bridge the gap between prokaryotes and eukaryotes.</title>
        <authorList>
            <person name="Spang A."/>
            <person name="Saw J.H."/>
            <person name="Jorgensen S.L."/>
            <person name="Zaremba-Niedzwiedzka K."/>
            <person name="Martijn J."/>
            <person name="Lind A.E."/>
            <person name="van Eijk R."/>
            <person name="Schleper C."/>
            <person name="Guy L."/>
            <person name="Ettema T.J."/>
        </authorList>
    </citation>
    <scope>NUCLEOTIDE SEQUENCE</scope>
</reference>
<accession>A0A0F9DEL7</accession>
<name>A0A0F9DEL7_9ZZZZ</name>
<evidence type="ECO:0000313" key="2">
    <source>
        <dbReference type="EMBL" id="KKL60198.1"/>
    </source>
</evidence>
<proteinExistence type="predicted"/>
<dbReference type="Pfam" id="PF24390">
    <property type="entry name" value="PRTase-CE"/>
    <property type="match status" value="1"/>
</dbReference>
<organism evidence="2">
    <name type="scientific">marine sediment metagenome</name>
    <dbReference type="NCBI Taxonomy" id="412755"/>
    <lineage>
        <taxon>unclassified sequences</taxon>
        <taxon>metagenomes</taxon>
        <taxon>ecological metagenomes</taxon>
    </lineage>
</organism>
<sequence length="252" mass="29845">MNRKDNVWLEFLMQFPPSLRISISKILSKIIFISLREMAENLAHLLDIVIDDFNKTNIVIFNNAWQKSSSAWSYFSNFFNDKKIRCISPKDVLNIIEKLGINDEYYFIFIDDVIGTGSQFLKLFNKEFQDQILKIKQIVKTNKKIYFYLIAGVGTTNSKELLSKNIDFLPRTNILYYYNLRESDKALHYDNFINKKDLVSITTFLKEKDPNWWNGYKDSQLLIILQWNTPNNTIGCLWHDTKNWKPLFPRAL</sequence>
<evidence type="ECO:0000259" key="1">
    <source>
        <dbReference type="Pfam" id="PF24390"/>
    </source>
</evidence>